<dbReference type="CDD" id="cd03808">
    <property type="entry name" value="GT4_CapM-like"/>
    <property type="match status" value="1"/>
</dbReference>
<protein>
    <submittedName>
        <fullName evidence="3">Glycosyltransferase</fullName>
    </submittedName>
</protein>
<sequence length="386" mass="43296">MMLSKLIRITTVPLSLDKLLTGQLKYMVGKGFDVYMISSMGNNVHFLEERESSTFIAVEMTRFISPIKDLVSLFKLVRVFRKLKPDIVHTHTPKAGLLGMMAARIANVPIRLHTVAGLPLMEATGMKRRLLEYTEWLTYKCAIKVYPNSTNLKEFILKSKFCSSDKLKVIGNGSSNGINTNHFKISPELVSKADSIKENFGLTESNFTFIFIGRLVKDKGIEELIQAFTSLAERHAQIRLLLVGPFEPELDPLSAECLAMIGNSNAIINVGYQDDVRPYLAISNVLVFPSYREGFPNVPMQAGCFELPAIVTDINGCNEIIANEENGLIIPPKNIDALQNAMSRLLTGEALYGKLQKNSRPMIVDRYEQKHLWSLIYREYESLLGG</sequence>
<comment type="caution">
    <text evidence="3">The sequence shown here is derived from an EMBL/GenBank/DDBJ whole genome shotgun (WGS) entry which is preliminary data.</text>
</comment>
<reference evidence="3" key="2">
    <citation type="submission" date="2020-10" db="EMBL/GenBank/DDBJ databases">
        <title>Mucilaginibacter sp. nov., isolated from soil.</title>
        <authorList>
            <person name="Jeon C.O."/>
        </authorList>
    </citation>
    <scope>NUCLEOTIDE SEQUENCE</scope>
    <source>
        <strain evidence="3">R11</strain>
    </source>
</reference>
<evidence type="ECO:0000259" key="2">
    <source>
        <dbReference type="Pfam" id="PF13439"/>
    </source>
</evidence>
<dbReference type="InterPro" id="IPR001296">
    <property type="entry name" value="Glyco_trans_1"/>
</dbReference>
<dbReference type="Proteomes" id="UP000638732">
    <property type="component" value="Unassembled WGS sequence"/>
</dbReference>
<dbReference type="Pfam" id="PF00534">
    <property type="entry name" value="Glycos_transf_1"/>
    <property type="match status" value="1"/>
</dbReference>
<keyword evidence="4" id="KW-1185">Reference proteome</keyword>
<dbReference type="AlphaFoldDB" id="A0A965ZI35"/>
<dbReference type="PANTHER" id="PTHR12526:SF630">
    <property type="entry name" value="GLYCOSYLTRANSFERASE"/>
    <property type="match status" value="1"/>
</dbReference>
<evidence type="ECO:0000259" key="1">
    <source>
        <dbReference type="Pfam" id="PF00534"/>
    </source>
</evidence>
<proteinExistence type="predicted"/>
<dbReference type="Pfam" id="PF13439">
    <property type="entry name" value="Glyco_transf_4"/>
    <property type="match status" value="1"/>
</dbReference>
<evidence type="ECO:0000313" key="3">
    <source>
        <dbReference type="EMBL" id="NCD70558.1"/>
    </source>
</evidence>
<dbReference type="Gene3D" id="3.40.50.2000">
    <property type="entry name" value="Glycogen Phosphorylase B"/>
    <property type="match status" value="2"/>
</dbReference>
<feature type="domain" description="Glycosyltransferase subfamily 4-like N-terminal" evidence="2">
    <location>
        <begin position="25"/>
        <end position="173"/>
    </location>
</feature>
<reference evidence="3" key="1">
    <citation type="submission" date="2020-01" db="EMBL/GenBank/DDBJ databases">
        <authorList>
            <person name="Seo Y.L."/>
        </authorList>
    </citation>
    <scope>NUCLEOTIDE SEQUENCE</scope>
    <source>
        <strain evidence="3">R11</strain>
    </source>
</reference>
<dbReference type="PANTHER" id="PTHR12526">
    <property type="entry name" value="GLYCOSYLTRANSFERASE"/>
    <property type="match status" value="1"/>
</dbReference>
<dbReference type="GO" id="GO:0016757">
    <property type="term" value="F:glycosyltransferase activity"/>
    <property type="evidence" value="ECO:0007669"/>
    <property type="project" value="InterPro"/>
</dbReference>
<dbReference type="InterPro" id="IPR028098">
    <property type="entry name" value="Glyco_trans_4-like_N"/>
</dbReference>
<organism evidence="3 4">
    <name type="scientific">Mucilaginibacter agri</name>
    <dbReference type="NCBI Taxonomy" id="2695265"/>
    <lineage>
        <taxon>Bacteria</taxon>
        <taxon>Pseudomonadati</taxon>
        <taxon>Bacteroidota</taxon>
        <taxon>Sphingobacteriia</taxon>
        <taxon>Sphingobacteriales</taxon>
        <taxon>Sphingobacteriaceae</taxon>
        <taxon>Mucilaginibacter</taxon>
    </lineage>
</organism>
<accession>A0A965ZI35</accession>
<dbReference type="EMBL" id="WWEO01000043">
    <property type="protein sequence ID" value="NCD70558.1"/>
    <property type="molecule type" value="Genomic_DNA"/>
</dbReference>
<dbReference type="SUPFAM" id="SSF53756">
    <property type="entry name" value="UDP-Glycosyltransferase/glycogen phosphorylase"/>
    <property type="match status" value="1"/>
</dbReference>
<feature type="domain" description="Glycosyl transferase family 1" evidence="1">
    <location>
        <begin position="195"/>
        <end position="360"/>
    </location>
</feature>
<evidence type="ECO:0000313" key="4">
    <source>
        <dbReference type="Proteomes" id="UP000638732"/>
    </source>
</evidence>
<gene>
    <name evidence="3" type="ORF">GSY63_14415</name>
</gene>
<name>A0A965ZI35_9SPHI</name>